<dbReference type="GO" id="GO:0016887">
    <property type="term" value="F:ATP hydrolysis activity"/>
    <property type="evidence" value="ECO:0007669"/>
    <property type="project" value="InterPro"/>
</dbReference>
<evidence type="ECO:0000256" key="3">
    <source>
        <dbReference type="ARBA" id="ARBA00022840"/>
    </source>
</evidence>
<dbReference type="GO" id="GO:0015808">
    <property type="term" value="P:L-alanine transport"/>
    <property type="evidence" value="ECO:0007669"/>
    <property type="project" value="TreeGrafter"/>
</dbReference>
<dbReference type="PROSITE" id="PS50893">
    <property type="entry name" value="ABC_TRANSPORTER_2"/>
    <property type="match status" value="1"/>
</dbReference>
<dbReference type="GO" id="GO:0042941">
    <property type="term" value="P:D-alanine transmembrane transport"/>
    <property type="evidence" value="ECO:0007669"/>
    <property type="project" value="TreeGrafter"/>
</dbReference>
<accession>A0A1M4XAT8</accession>
<dbReference type="PANTHER" id="PTHR45772">
    <property type="entry name" value="CONSERVED COMPONENT OF ABC TRANSPORTER FOR NATURAL AMINO ACIDS-RELATED"/>
    <property type="match status" value="1"/>
</dbReference>
<dbReference type="Pfam" id="PF00005">
    <property type="entry name" value="ABC_tran"/>
    <property type="match status" value="1"/>
</dbReference>
<dbReference type="GO" id="GO:0015192">
    <property type="term" value="F:L-phenylalanine transmembrane transporter activity"/>
    <property type="evidence" value="ECO:0007669"/>
    <property type="project" value="TreeGrafter"/>
</dbReference>
<dbReference type="PANTHER" id="PTHR45772:SF7">
    <property type="entry name" value="AMINO ACID ABC TRANSPORTER ATP-BINDING PROTEIN"/>
    <property type="match status" value="1"/>
</dbReference>
<dbReference type="GO" id="GO:0005524">
    <property type="term" value="F:ATP binding"/>
    <property type="evidence" value="ECO:0007669"/>
    <property type="project" value="UniProtKB-KW"/>
</dbReference>
<dbReference type="SUPFAM" id="SSF52540">
    <property type="entry name" value="P-loop containing nucleoside triphosphate hydrolases"/>
    <property type="match status" value="1"/>
</dbReference>
<dbReference type="AlphaFoldDB" id="A0A1M4XAT8"/>
<sequence length="252" mass="28260">MLEIVDISVKFGGLVAVKNMNIKIEKGKIHSLIGPNGAGKTTLFNVITGVVKPINGKVIYKNKNLLDLKPEKIIYEGITRTFQNLQLFNFLNVYENIYTGIAYNFKGDIKQILSGESKKFDEEIKIKILEISELLGLKNRLSSYPSQLPYGVLKRIEIARAIVSEPELILFDEPAAGLNTQETSEIEDIFKLINKEKQITILLVEHDMSLVMKISDKITVMNFGEKIAEGTPDEIANNTQVIKVYLGETENA</sequence>
<dbReference type="CDD" id="cd03219">
    <property type="entry name" value="ABC_Mj1267_LivG_branched"/>
    <property type="match status" value="1"/>
</dbReference>
<keyword evidence="6" id="KW-1185">Reference proteome</keyword>
<evidence type="ECO:0000313" key="5">
    <source>
        <dbReference type="EMBL" id="SHE90644.1"/>
    </source>
</evidence>
<keyword evidence="2" id="KW-0547">Nucleotide-binding</keyword>
<dbReference type="GO" id="GO:0005886">
    <property type="term" value="C:plasma membrane"/>
    <property type="evidence" value="ECO:0007669"/>
    <property type="project" value="TreeGrafter"/>
</dbReference>
<evidence type="ECO:0000256" key="1">
    <source>
        <dbReference type="ARBA" id="ARBA00022448"/>
    </source>
</evidence>
<dbReference type="InterPro" id="IPR051120">
    <property type="entry name" value="ABC_AA/LPS_Transport"/>
</dbReference>
<evidence type="ECO:0000256" key="2">
    <source>
        <dbReference type="ARBA" id="ARBA00022741"/>
    </source>
</evidence>
<dbReference type="Pfam" id="PF12399">
    <property type="entry name" value="BCA_ABC_TP_C"/>
    <property type="match status" value="1"/>
</dbReference>
<comment type="caution">
    <text evidence="5">The sequence shown here is derived from an EMBL/GenBank/DDBJ whole genome shotgun (WGS) entry which is preliminary data.</text>
</comment>
<dbReference type="EMBL" id="FQUI01000021">
    <property type="protein sequence ID" value="SHE90644.1"/>
    <property type="molecule type" value="Genomic_DNA"/>
</dbReference>
<evidence type="ECO:0000259" key="4">
    <source>
        <dbReference type="PROSITE" id="PS50893"/>
    </source>
</evidence>
<dbReference type="InterPro" id="IPR003593">
    <property type="entry name" value="AAA+_ATPase"/>
</dbReference>
<dbReference type="SMART" id="SM00382">
    <property type="entry name" value="AAA"/>
    <property type="match status" value="1"/>
</dbReference>
<reference evidence="5" key="1">
    <citation type="submission" date="2016-11" db="EMBL/GenBank/DDBJ databases">
        <authorList>
            <person name="Varghese N."/>
            <person name="Submissions S."/>
        </authorList>
    </citation>
    <scope>NUCLEOTIDE SEQUENCE [LARGE SCALE GENOMIC DNA]</scope>
    <source>
        <strain evidence="5">DSM 16785</strain>
    </source>
</reference>
<dbReference type="GO" id="GO:1903805">
    <property type="term" value="P:L-valine import across plasma membrane"/>
    <property type="evidence" value="ECO:0007669"/>
    <property type="project" value="TreeGrafter"/>
</dbReference>
<dbReference type="GO" id="GO:1903806">
    <property type="term" value="P:L-isoleucine import across plasma membrane"/>
    <property type="evidence" value="ECO:0007669"/>
    <property type="project" value="TreeGrafter"/>
</dbReference>
<dbReference type="FunFam" id="3.40.50.300:FF:000421">
    <property type="entry name" value="Branched-chain amino acid ABC transporter ATP-binding protein"/>
    <property type="match status" value="1"/>
</dbReference>
<name>A0A1M4XAT8_MARH1</name>
<dbReference type="GO" id="GO:0015188">
    <property type="term" value="F:L-isoleucine transmembrane transporter activity"/>
    <property type="evidence" value="ECO:0007669"/>
    <property type="project" value="TreeGrafter"/>
</dbReference>
<feature type="domain" description="ABC transporter" evidence="4">
    <location>
        <begin position="2"/>
        <end position="248"/>
    </location>
</feature>
<evidence type="ECO:0000313" key="6">
    <source>
        <dbReference type="Proteomes" id="UP000184334"/>
    </source>
</evidence>
<proteinExistence type="predicted"/>
<dbReference type="GO" id="GO:0005304">
    <property type="term" value="F:L-valine transmembrane transporter activity"/>
    <property type="evidence" value="ECO:0007669"/>
    <property type="project" value="TreeGrafter"/>
</dbReference>
<dbReference type="Gene3D" id="3.40.50.300">
    <property type="entry name" value="P-loop containing nucleotide triphosphate hydrolases"/>
    <property type="match status" value="1"/>
</dbReference>
<dbReference type="Proteomes" id="UP000184334">
    <property type="component" value="Unassembled WGS sequence"/>
</dbReference>
<gene>
    <name evidence="5" type="ORF">SAMN02745164_01387</name>
</gene>
<dbReference type="InterPro" id="IPR032823">
    <property type="entry name" value="BCA_ABC_TP_C"/>
</dbReference>
<dbReference type="InterPro" id="IPR027417">
    <property type="entry name" value="P-loop_NTPase"/>
</dbReference>
<dbReference type="RefSeq" id="WP_072864842.1">
    <property type="nucleotide sequence ID" value="NZ_FQUI01000021.1"/>
</dbReference>
<organism evidence="5 6">
    <name type="scientific">Marinitoga hydrogenitolerans (strain DSM 16785 / JCM 12826 / AT1271)</name>
    <dbReference type="NCBI Taxonomy" id="1122195"/>
    <lineage>
        <taxon>Bacteria</taxon>
        <taxon>Thermotogati</taxon>
        <taxon>Thermotogota</taxon>
        <taxon>Thermotogae</taxon>
        <taxon>Petrotogales</taxon>
        <taxon>Petrotogaceae</taxon>
        <taxon>Marinitoga</taxon>
    </lineage>
</organism>
<protein>
    <submittedName>
        <fullName evidence="5">Amino acid/amide ABC transporter ATP-binding protein 1, HAAT family</fullName>
    </submittedName>
</protein>
<dbReference type="OrthoDB" id="48612at2"/>
<keyword evidence="1" id="KW-0813">Transport</keyword>
<dbReference type="InterPro" id="IPR003439">
    <property type="entry name" value="ABC_transporter-like_ATP-bd"/>
</dbReference>
<keyword evidence="3 5" id="KW-0067">ATP-binding</keyword>
<dbReference type="STRING" id="1122195.SAMN02745164_01387"/>